<dbReference type="STRING" id="62708.A0A420IFR8"/>
<keyword evidence="1" id="KW-0378">Hydrolase</keyword>
<dbReference type="Gene3D" id="3.40.50.1240">
    <property type="entry name" value="Phosphoglycerate mutase-like"/>
    <property type="match status" value="1"/>
</dbReference>
<dbReference type="CDD" id="cd07067">
    <property type="entry name" value="HP_PGM_like"/>
    <property type="match status" value="1"/>
</dbReference>
<dbReference type="EMBL" id="MCBQ01009442">
    <property type="protein sequence ID" value="RKF73381.1"/>
    <property type="molecule type" value="Genomic_DNA"/>
</dbReference>
<feature type="active site" description="Proton donor/acceptor" evidence="2">
    <location>
        <position position="86"/>
    </location>
</feature>
<dbReference type="SMART" id="SM00855">
    <property type="entry name" value="PGAM"/>
    <property type="match status" value="1"/>
</dbReference>
<dbReference type="Proteomes" id="UP000283383">
    <property type="component" value="Unassembled WGS sequence"/>
</dbReference>
<dbReference type="InterPro" id="IPR001345">
    <property type="entry name" value="PG/BPGM_mutase_AS"/>
</dbReference>
<dbReference type="InterPro" id="IPR029033">
    <property type="entry name" value="His_PPase_superfam"/>
</dbReference>
<feature type="active site" description="Tele-phosphohistidine intermediate" evidence="2">
    <location>
        <position position="8"/>
    </location>
</feature>
<dbReference type="Pfam" id="PF00300">
    <property type="entry name" value="His_Phos_1"/>
    <property type="match status" value="1"/>
</dbReference>
<dbReference type="GO" id="GO:0045820">
    <property type="term" value="P:negative regulation of glycolytic process"/>
    <property type="evidence" value="ECO:0007669"/>
    <property type="project" value="TreeGrafter"/>
</dbReference>
<feature type="binding site" evidence="3">
    <location>
        <begin position="7"/>
        <end position="14"/>
    </location>
    <ligand>
        <name>substrate</name>
    </ligand>
</feature>
<evidence type="ECO:0000256" key="2">
    <source>
        <dbReference type="PIRSR" id="PIRSR613078-1"/>
    </source>
</evidence>
<dbReference type="GO" id="GO:0043456">
    <property type="term" value="P:regulation of pentose-phosphate shunt"/>
    <property type="evidence" value="ECO:0007669"/>
    <property type="project" value="TreeGrafter"/>
</dbReference>
<dbReference type="PANTHER" id="PTHR46517">
    <property type="entry name" value="FRUCTOSE-2,6-BISPHOSPHATASE TIGAR"/>
    <property type="match status" value="1"/>
</dbReference>
<dbReference type="SUPFAM" id="SSF53254">
    <property type="entry name" value="Phosphoglycerate mutase-like"/>
    <property type="match status" value="1"/>
</dbReference>
<evidence type="ECO:0000256" key="1">
    <source>
        <dbReference type="ARBA" id="ARBA00022801"/>
    </source>
</evidence>
<keyword evidence="5" id="KW-1185">Reference proteome</keyword>
<sequence length="311" mass="35476">MKLLLVRHGETVDNVAGLYAGISDSPLTNHGMVQARELGRFLCLTNNRIERIYSSDLQRAYLTAEAISESQKIPPAPVVRLALIREKNFGRLERTKISKVGTSLLSNLSDLGSSRGPTAMSHDPESTMSMRIRAESFIDNYLAPSLHMVHEDATIAVISHGIFLSHLWRELLKKFTRDKINLSPTLRESMDTSLESITTWYNTAYLELCITRLRDKEIQKSIQTSVIDKSMYATTFLQHPELPLTSFRNDLSQNECRNTRKNETFCYMKITVISVNRRDHLDGVRKSRSGIGNLKYIPSQRTMYSYLVKKD</sequence>
<proteinExistence type="predicted"/>
<dbReference type="GO" id="GO:0004331">
    <property type="term" value="F:fructose-2,6-bisphosphate 2-phosphatase activity"/>
    <property type="evidence" value="ECO:0007669"/>
    <property type="project" value="TreeGrafter"/>
</dbReference>
<organism evidence="4 5">
    <name type="scientific">Golovinomyces cichoracearum</name>
    <dbReference type="NCBI Taxonomy" id="62708"/>
    <lineage>
        <taxon>Eukaryota</taxon>
        <taxon>Fungi</taxon>
        <taxon>Dikarya</taxon>
        <taxon>Ascomycota</taxon>
        <taxon>Pezizomycotina</taxon>
        <taxon>Leotiomycetes</taxon>
        <taxon>Erysiphales</taxon>
        <taxon>Erysiphaceae</taxon>
        <taxon>Golovinomyces</taxon>
    </lineage>
</organism>
<evidence type="ECO:0000256" key="3">
    <source>
        <dbReference type="PIRSR" id="PIRSR613078-2"/>
    </source>
</evidence>
<name>A0A420IFR8_9PEZI</name>
<dbReference type="GO" id="GO:0005829">
    <property type="term" value="C:cytosol"/>
    <property type="evidence" value="ECO:0007669"/>
    <property type="project" value="TreeGrafter"/>
</dbReference>
<feature type="binding site" evidence="3">
    <location>
        <position position="59"/>
    </location>
    <ligand>
        <name>substrate</name>
    </ligand>
</feature>
<dbReference type="PROSITE" id="PS00175">
    <property type="entry name" value="PG_MUTASE"/>
    <property type="match status" value="1"/>
</dbReference>
<dbReference type="AlphaFoldDB" id="A0A420IFR8"/>
<reference evidence="4 5" key="1">
    <citation type="journal article" date="2018" name="BMC Genomics">
        <title>Comparative genome analyses reveal sequence features reflecting distinct modes of host-adaptation between dicot and monocot powdery mildew.</title>
        <authorList>
            <person name="Wu Y."/>
            <person name="Ma X."/>
            <person name="Pan Z."/>
            <person name="Kale S.D."/>
            <person name="Song Y."/>
            <person name="King H."/>
            <person name="Zhang Q."/>
            <person name="Presley C."/>
            <person name="Deng X."/>
            <person name="Wei C.I."/>
            <person name="Xiao S."/>
        </authorList>
    </citation>
    <scope>NUCLEOTIDE SEQUENCE [LARGE SCALE GENOMIC DNA]</scope>
    <source>
        <strain evidence="4">UMSG3</strain>
    </source>
</reference>
<protein>
    <submittedName>
        <fullName evidence="4">Putative phosphatase</fullName>
    </submittedName>
</protein>
<gene>
    <name evidence="4" type="ORF">GcM3_094029</name>
</gene>
<evidence type="ECO:0000313" key="5">
    <source>
        <dbReference type="Proteomes" id="UP000283383"/>
    </source>
</evidence>
<evidence type="ECO:0000313" key="4">
    <source>
        <dbReference type="EMBL" id="RKF73381.1"/>
    </source>
</evidence>
<comment type="caution">
    <text evidence="4">The sequence shown here is derived from an EMBL/GenBank/DDBJ whole genome shotgun (WGS) entry which is preliminary data.</text>
</comment>
<dbReference type="InterPro" id="IPR013078">
    <property type="entry name" value="His_Pase_superF_clade-1"/>
</dbReference>
<accession>A0A420IFR8</accession>
<dbReference type="PANTHER" id="PTHR46517:SF1">
    <property type="entry name" value="FRUCTOSE-2,6-BISPHOSPHATASE TIGAR"/>
    <property type="match status" value="1"/>
</dbReference>
<dbReference type="InterPro" id="IPR051695">
    <property type="entry name" value="Phosphoglycerate_Mutase"/>
</dbReference>